<proteinExistence type="predicted"/>
<dbReference type="RefSeq" id="WP_138193717.1">
    <property type="nucleotide sequence ID" value="NZ_VCIW01000004.1"/>
</dbReference>
<keyword evidence="3" id="KW-1185">Reference proteome</keyword>
<dbReference type="Gene3D" id="2.40.10.10">
    <property type="entry name" value="Trypsin-like serine proteases"/>
    <property type="match status" value="2"/>
</dbReference>
<dbReference type="SUPFAM" id="SSF50494">
    <property type="entry name" value="Trypsin-like serine proteases"/>
    <property type="match status" value="1"/>
</dbReference>
<evidence type="ECO:0000256" key="1">
    <source>
        <dbReference type="ARBA" id="ARBA00022825"/>
    </source>
</evidence>
<dbReference type="AlphaFoldDB" id="A0A5R9GEE8"/>
<gene>
    <name evidence="2" type="ORF">FE782_08845</name>
</gene>
<dbReference type="Proteomes" id="UP000309676">
    <property type="component" value="Unassembled WGS sequence"/>
</dbReference>
<evidence type="ECO:0000313" key="2">
    <source>
        <dbReference type="EMBL" id="TLS52726.1"/>
    </source>
</evidence>
<dbReference type="InterPro" id="IPR009003">
    <property type="entry name" value="Peptidase_S1_PA"/>
</dbReference>
<organism evidence="2 3">
    <name type="scientific">Paenibacillus antri</name>
    <dbReference type="NCBI Taxonomy" id="2582848"/>
    <lineage>
        <taxon>Bacteria</taxon>
        <taxon>Bacillati</taxon>
        <taxon>Bacillota</taxon>
        <taxon>Bacilli</taxon>
        <taxon>Bacillales</taxon>
        <taxon>Paenibacillaceae</taxon>
        <taxon>Paenibacillus</taxon>
    </lineage>
</organism>
<dbReference type="GO" id="GO:0008236">
    <property type="term" value="F:serine-type peptidase activity"/>
    <property type="evidence" value="ECO:0007669"/>
    <property type="project" value="UniProtKB-KW"/>
</dbReference>
<keyword evidence="1" id="KW-0645">Protease</keyword>
<reference evidence="2 3" key="1">
    <citation type="submission" date="2019-05" db="EMBL/GenBank/DDBJ databases">
        <authorList>
            <person name="Narsing Rao M.P."/>
            <person name="Li W.J."/>
        </authorList>
    </citation>
    <scope>NUCLEOTIDE SEQUENCE [LARGE SCALE GENOMIC DNA]</scope>
    <source>
        <strain evidence="2 3">SYSU_K30003</strain>
    </source>
</reference>
<sequence length="344" mass="37629">MITFAEACDVKRRIARSLLKHSKVQAVGIGYRDPKRPRKGAAILVYAVGFSPVSLGIRKKISKVGGGVPIRFVRTAKLRANCLYSSRIRPVMAGYSIGTRSVSGTLGLILSDVLDPSQRYMFSNNHVLTDPLNGTMRVATLQPGGQDDGRLRRDRVGTLERFAKLQRRRANYIDAAISAPWSNTILSPRYAQVGTIPGHVTSYRVGDRFMKVGQTTGLRYGIVESVNTDVLIDYGKEGLLLFEDQTIVRGTRPISLPGDSGSVWLRRSDRYAAAVNFAGTDDGRISVAFPVEWAMQAFRTRVARRGGAGRVRKVRRGSQAFAPSLTPSRLASIHVVQATSPGAK</sequence>
<dbReference type="InterPro" id="IPR043504">
    <property type="entry name" value="Peptidase_S1_PA_chymotrypsin"/>
</dbReference>
<evidence type="ECO:0000313" key="3">
    <source>
        <dbReference type="Proteomes" id="UP000309676"/>
    </source>
</evidence>
<name>A0A5R9GEE8_9BACL</name>
<dbReference type="EMBL" id="VCIW01000004">
    <property type="protein sequence ID" value="TLS52726.1"/>
    <property type="molecule type" value="Genomic_DNA"/>
</dbReference>
<evidence type="ECO:0008006" key="4">
    <source>
        <dbReference type="Google" id="ProtNLM"/>
    </source>
</evidence>
<keyword evidence="1" id="KW-0378">Hydrolase</keyword>
<accession>A0A5R9GEE8</accession>
<protein>
    <recommendedName>
        <fullName evidence="4">Serine protease</fullName>
    </recommendedName>
</protein>
<comment type="caution">
    <text evidence="2">The sequence shown here is derived from an EMBL/GenBank/DDBJ whole genome shotgun (WGS) entry which is preliminary data.</text>
</comment>
<dbReference type="OrthoDB" id="104542at2"/>
<keyword evidence="1" id="KW-0720">Serine protease</keyword>